<comment type="caution">
    <text evidence="3">The sequence shown here is derived from an EMBL/GenBank/DDBJ whole genome shotgun (WGS) entry which is preliminary data.</text>
</comment>
<name>A0A8T2T235_CERRI</name>
<dbReference type="OrthoDB" id="2019938at2759"/>
<accession>A0A8T2T235</accession>
<dbReference type="InterPro" id="IPR002912">
    <property type="entry name" value="ACT_dom"/>
</dbReference>
<evidence type="ECO:0000259" key="2">
    <source>
        <dbReference type="PROSITE" id="PS51671"/>
    </source>
</evidence>
<organism evidence="3 4">
    <name type="scientific">Ceratopteris richardii</name>
    <name type="common">Triangle waterfern</name>
    <dbReference type="NCBI Taxonomy" id="49495"/>
    <lineage>
        <taxon>Eukaryota</taxon>
        <taxon>Viridiplantae</taxon>
        <taxon>Streptophyta</taxon>
        <taxon>Embryophyta</taxon>
        <taxon>Tracheophyta</taxon>
        <taxon>Polypodiopsida</taxon>
        <taxon>Polypodiidae</taxon>
        <taxon>Polypodiales</taxon>
        <taxon>Pteridineae</taxon>
        <taxon>Pteridaceae</taxon>
        <taxon>Parkerioideae</taxon>
        <taxon>Ceratopteris</taxon>
    </lineage>
</organism>
<dbReference type="SUPFAM" id="SSF55021">
    <property type="entry name" value="ACT-like"/>
    <property type="match status" value="3"/>
</dbReference>
<evidence type="ECO:0000313" key="3">
    <source>
        <dbReference type="EMBL" id="KAH7387169.1"/>
    </source>
</evidence>
<keyword evidence="4" id="KW-1185">Reference proteome</keyword>
<dbReference type="EMBL" id="CM035421">
    <property type="protein sequence ID" value="KAH7387169.1"/>
    <property type="molecule type" value="Genomic_DNA"/>
</dbReference>
<dbReference type="OMA" id="HTDRKLH"/>
<dbReference type="CDD" id="cd04897">
    <property type="entry name" value="ACT_ACR_3"/>
    <property type="match status" value="1"/>
</dbReference>
<dbReference type="PANTHER" id="PTHR31096">
    <property type="entry name" value="ACT DOMAIN-CONTAINING PROTEIN ACR4-RELATED"/>
    <property type="match status" value="1"/>
</dbReference>
<reference evidence="3" key="1">
    <citation type="submission" date="2021-08" db="EMBL/GenBank/DDBJ databases">
        <title>WGS assembly of Ceratopteris richardii.</title>
        <authorList>
            <person name="Marchant D.B."/>
            <person name="Chen G."/>
            <person name="Jenkins J."/>
            <person name="Shu S."/>
            <person name="Leebens-Mack J."/>
            <person name="Grimwood J."/>
            <person name="Schmutz J."/>
            <person name="Soltis P."/>
            <person name="Soltis D."/>
            <person name="Chen Z.-H."/>
        </authorList>
    </citation>
    <scope>NUCLEOTIDE SEQUENCE</scope>
    <source>
        <strain evidence="3">Whitten #5841</strain>
        <tissue evidence="3">Leaf</tissue>
    </source>
</reference>
<dbReference type="Pfam" id="PF01842">
    <property type="entry name" value="ACT"/>
    <property type="match status" value="1"/>
</dbReference>
<dbReference type="Gene3D" id="3.30.70.260">
    <property type="match status" value="1"/>
</dbReference>
<dbReference type="InterPro" id="IPR040217">
    <property type="entry name" value="ACR1-12"/>
</dbReference>
<feature type="domain" description="ACT" evidence="2">
    <location>
        <begin position="331"/>
        <end position="409"/>
    </location>
</feature>
<proteinExistence type="predicted"/>
<dbReference type="InterPro" id="IPR045865">
    <property type="entry name" value="ACT-like_dom_sf"/>
</dbReference>
<dbReference type="Proteomes" id="UP000825935">
    <property type="component" value="Chromosome 16"/>
</dbReference>
<dbReference type="PROSITE" id="PS51671">
    <property type="entry name" value="ACT"/>
    <property type="match status" value="2"/>
</dbReference>
<gene>
    <name evidence="3" type="ORF">KP509_16G009000</name>
</gene>
<keyword evidence="1" id="KW-0677">Repeat</keyword>
<feature type="domain" description="ACT" evidence="2">
    <location>
        <begin position="35"/>
        <end position="109"/>
    </location>
</feature>
<dbReference type="Pfam" id="PF24931">
    <property type="entry name" value="ACT_ACR9_3rd"/>
    <property type="match status" value="1"/>
</dbReference>
<dbReference type="PANTHER" id="PTHR31096:SF22">
    <property type="entry name" value="ACT DOMAIN-CONTAINING PROTEIN ACR4"/>
    <property type="match status" value="1"/>
</dbReference>
<dbReference type="AlphaFoldDB" id="A0A8T2T235"/>
<sequence>METSQAGIDEYERFVWRMNPPRITIDNTSSETATLFKVESSNRHGILLDVVQLIVDFQLRIRKAYISSDAGWFMDVFHVTDVSGNKVTDPKILAVIEQTISSSHEFSKPQVGLLPSVEHTVIELTGTDRPGLMSEISALLLHMHCNVVSAELWTHNMRVACLLHITDLTGGPICDSEKLSRIKESLCNVLGGDKDPRGARTDFASGITHSERRMHQLMFADRDYERGCDEEDDRPDSDGRITVENCDEKGYSVVNIECKNRHKLVFDTVCTLTDMQYVVFHATIDTEGPRAYQEYYIRHIDGCTLNSQAERRKLIKCLCAAIERRVTEGLRLELCTNDRVGLLTDVTRIFREHGLSVTRADVSTRNNKAIDVFYVSDSSRNPVDVKLIEAVRKKIGQTVLKATQEPVYSMPPHLEASQESRSKFSLGSLFGKPSQVLYNLGLIKSYS</sequence>
<evidence type="ECO:0000256" key="1">
    <source>
        <dbReference type="ARBA" id="ARBA00022737"/>
    </source>
</evidence>
<evidence type="ECO:0000313" key="4">
    <source>
        <dbReference type="Proteomes" id="UP000825935"/>
    </source>
</evidence>
<protein>
    <recommendedName>
        <fullName evidence="2">ACT domain-containing protein</fullName>
    </recommendedName>
</protein>